<comment type="similarity">
    <text evidence="1">Belongs to the bacterial solute-binding protein 5 family.</text>
</comment>
<keyword evidence="2" id="KW-0813">Transport</keyword>
<reference evidence="6 7" key="1">
    <citation type="submission" date="2018-01" db="EMBL/GenBank/DDBJ databases">
        <title>Draft genome sequence of Jiangella sp. GTF31.</title>
        <authorList>
            <person name="Sahin N."/>
            <person name="Ay H."/>
            <person name="Saygin H."/>
        </authorList>
    </citation>
    <scope>NUCLEOTIDE SEQUENCE [LARGE SCALE GENOMIC DNA]</scope>
    <source>
        <strain evidence="6 7">GTF31</strain>
    </source>
</reference>
<comment type="caution">
    <text evidence="6">The sequence shown here is derived from an EMBL/GenBank/DDBJ whole genome shotgun (WGS) entry which is preliminary data.</text>
</comment>
<keyword evidence="3 4" id="KW-0732">Signal</keyword>
<dbReference type="GO" id="GO:0042597">
    <property type="term" value="C:periplasmic space"/>
    <property type="evidence" value="ECO:0007669"/>
    <property type="project" value="UniProtKB-ARBA"/>
</dbReference>
<dbReference type="Gene3D" id="3.40.190.10">
    <property type="entry name" value="Periplasmic binding protein-like II"/>
    <property type="match status" value="1"/>
</dbReference>
<feature type="domain" description="Solute-binding protein family 5" evidence="5">
    <location>
        <begin position="80"/>
        <end position="412"/>
    </location>
</feature>
<evidence type="ECO:0000313" key="7">
    <source>
        <dbReference type="Proteomes" id="UP000248764"/>
    </source>
</evidence>
<dbReference type="InterPro" id="IPR039424">
    <property type="entry name" value="SBP_5"/>
</dbReference>
<dbReference type="SUPFAM" id="SSF53850">
    <property type="entry name" value="Periplasmic binding protein-like II"/>
    <property type="match status" value="1"/>
</dbReference>
<dbReference type="GO" id="GO:0015833">
    <property type="term" value="P:peptide transport"/>
    <property type="evidence" value="ECO:0007669"/>
    <property type="project" value="TreeGrafter"/>
</dbReference>
<feature type="signal peptide" evidence="4">
    <location>
        <begin position="1"/>
        <end position="20"/>
    </location>
</feature>
<evidence type="ECO:0000256" key="4">
    <source>
        <dbReference type="SAM" id="SignalP"/>
    </source>
</evidence>
<dbReference type="PANTHER" id="PTHR30290">
    <property type="entry name" value="PERIPLASMIC BINDING COMPONENT OF ABC TRANSPORTER"/>
    <property type="match status" value="1"/>
</dbReference>
<dbReference type="Gene3D" id="3.10.105.10">
    <property type="entry name" value="Dipeptide-binding Protein, Domain 3"/>
    <property type="match status" value="1"/>
</dbReference>
<organism evidence="6 7">
    <name type="scientific">Jiangella anatolica</name>
    <dbReference type="NCBI Taxonomy" id="2670374"/>
    <lineage>
        <taxon>Bacteria</taxon>
        <taxon>Bacillati</taxon>
        <taxon>Actinomycetota</taxon>
        <taxon>Actinomycetes</taxon>
        <taxon>Jiangellales</taxon>
        <taxon>Jiangellaceae</taxon>
        <taxon>Jiangella</taxon>
    </lineage>
</organism>
<evidence type="ECO:0000256" key="3">
    <source>
        <dbReference type="ARBA" id="ARBA00022729"/>
    </source>
</evidence>
<dbReference type="Proteomes" id="UP000248764">
    <property type="component" value="Unassembled WGS sequence"/>
</dbReference>
<evidence type="ECO:0000256" key="2">
    <source>
        <dbReference type="ARBA" id="ARBA00022448"/>
    </source>
</evidence>
<dbReference type="Pfam" id="PF00496">
    <property type="entry name" value="SBP_bac_5"/>
    <property type="match status" value="1"/>
</dbReference>
<dbReference type="PIRSF" id="PIRSF002741">
    <property type="entry name" value="MppA"/>
    <property type="match status" value="1"/>
</dbReference>
<dbReference type="PROSITE" id="PS51257">
    <property type="entry name" value="PROKAR_LIPOPROTEIN"/>
    <property type="match status" value="1"/>
</dbReference>
<evidence type="ECO:0000256" key="1">
    <source>
        <dbReference type="ARBA" id="ARBA00005695"/>
    </source>
</evidence>
<dbReference type="GO" id="GO:1904680">
    <property type="term" value="F:peptide transmembrane transporter activity"/>
    <property type="evidence" value="ECO:0007669"/>
    <property type="project" value="TreeGrafter"/>
</dbReference>
<protein>
    <submittedName>
        <fullName evidence="6">Peptide ABC transporter substrate-binding protein</fullName>
    </submittedName>
</protein>
<feature type="chain" id="PRO_5038829501" evidence="4">
    <location>
        <begin position="21"/>
        <end position="509"/>
    </location>
</feature>
<dbReference type="InterPro" id="IPR000914">
    <property type="entry name" value="SBP_5_dom"/>
</dbReference>
<sequence length="509" mass="52337">MKLARAIPGVCVTLPIALVAACGSTGEPAASDGGTFVLAVTDDTQNLDPHGPASSVGLVIQMSRLLYDPLVNVAADGAVLPGIAQTWTESGSAVTFTLRDDVTCGDGTPLTAAIVKENFDYVLDPANESAVRGIRVPVDAVVSADDAAHTVMVSTSTPPEFLLAQLSSLGIVCPGGLGDRATLVRGADGTGPYTMSEAVPGSEYRLTRRDGYAWGPDGEPGGPLPESLVVRIVENESTTANLLLDGEVDAAEIRGPDRERLTGAGLTPIAFREPVGQIWFNQRAGRLFEDEALRTAVLQSMDLDEAARVATRGTGVTSQGLLSEPLVCGGVDPSAALPGHDPAAAATALAGRPLAVTLMYPTSLGADVKAAIELVAAGLGDAGIATTLKPVTDAQLGPTLFETGDWDIFWGKTDVQIPTQLLPYVSGAEPPDGSNFAGVDNATMDAFAESMGSGDDTCAVWNEAELALYDAASVVPLADVEVPIFAADATFEVIGTQGGLIVPTSIRVE</sequence>
<evidence type="ECO:0000259" key="5">
    <source>
        <dbReference type="Pfam" id="PF00496"/>
    </source>
</evidence>
<dbReference type="InterPro" id="IPR030678">
    <property type="entry name" value="Peptide/Ni-bd"/>
</dbReference>
<name>A0A2W2BHF3_9ACTN</name>
<dbReference type="PANTHER" id="PTHR30290:SF9">
    <property type="entry name" value="OLIGOPEPTIDE-BINDING PROTEIN APPA"/>
    <property type="match status" value="1"/>
</dbReference>
<dbReference type="RefSeq" id="WP_111254060.1">
    <property type="nucleotide sequence ID" value="NZ_POTW01000013.1"/>
</dbReference>
<accession>A0A2W2BHF3</accession>
<gene>
    <name evidence="6" type="ORF">C1I92_07585</name>
</gene>
<dbReference type="AlphaFoldDB" id="A0A2W2BHF3"/>
<dbReference type="CDD" id="cd00995">
    <property type="entry name" value="PBP2_NikA_DppA_OppA_like"/>
    <property type="match status" value="1"/>
</dbReference>
<keyword evidence="7" id="KW-1185">Reference proteome</keyword>
<dbReference type="GO" id="GO:0043190">
    <property type="term" value="C:ATP-binding cassette (ABC) transporter complex"/>
    <property type="evidence" value="ECO:0007669"/>
    <property type="project" value="InterPro"/>
</dbReference>
<evidence type="ECO:0000313" key="6">
    <source>
        <dbReference type="EMBL" id="PZF84720.1"/>
    </source>
</evidence>
<proteinExistence type="inferred from homology"/>
<dbReference type="EMBL" id="POTW01000013">
    <property type="protein sequence ID" value="PZF84720.1"/>
    <property type="molecule type" value="Genomic_DNA"/>
</dbReference>